<dbReference type="AlphaFoldDB" id="A0A1E4U304"/>
<name>A0A1E4U304_PACTA</name>
<reference evidence="4" key="1">
    <citation type="submission" date="2016-05" db="EMBL/GenBank/DDBJ databases">
        <title>Comparative genomics of biotechnologically important yeasts.</title>
        <authorList>
            <consortium name="DOE Joint Genome Institute"/>
            <person name="Riley R."/>
            <person name="Haridas S."/>
            <person name="Wolfe K.H."/>
            <person name="Lopes M.R."/>
            <person name="Hittinger C.T."/>
            <person name="Goker M."/>
            <person name="Salamov A."/>
            <person name="Wisecaver J."/>
            <person name="Long T.M."/>
            <person name="Aerts A.L."/>
            <person name="Barry K."/>
            <person name="Choi C."/>
            <person name="Clum A."/>
            <person name="Coughlan A.Y."/>
            <person name="Deshpande S."/>
            <person name="Douglass A.P."/>
            <person name="Hanson S.J."/>
            <person name="Klenk H.-P."/>
            <person name="Labutti K."/>
            <person name="Lapidus A."/>
            <person name="Lindquist E."/>
            <person name="Lipzen A."/>
            <person name="Meier-Kolthoff J.P."/>
            <person name="Ohm R.A."/>
            <person name="Otillar R.P."/>
            <person name="Pangilinan J."/>
            <person name="Peng Y."/>
            <person name="Rokas A."/>
            <person name="Rosa C.A."/>
            <person name="Scheuner C."/>
            <person name="Sibirny A.A."/>
            <person name="Slot J.C."/>
            <person name="Stielow J.B."/>
            <person name="Sun H."/>
            <person name="Kurtzman C.P."/>
            <person name="Blackwell M."/>
            <person name="Grigoriev I.V."/>
            <person name="Jeffries T.W."/>
        </authorList>
    </citation>
    <scope>NUCLEOTIDE SEQUENCE [LARGE SCALE GENOMIC DNA]</scope>
    <source>
        <strain evidence="4">NRRL Y-2460</strain>
    </source>
</reference>
<feature type="transmembrane region" description="Helical" evidence="2">
    <location>
        <begin position="103"/>
        <end position="122"/>
    </location>
</feature>
<accession>A0A1E4U304</accession>
<evidence type="ECO:0000256" key="1">
    <source>
        <dbReference type="SAM" id="MobiDB-lite"/>
    </source>
</evidence>
<evidence type="ECO:0000256" key="2">
    <source>
        <dbReference type="SAM" id="Phobius"/>
    </source>
</evidence>
<keyword evidence="2" id="KW-0472">Membrane</keyword>
<proteinExistence type="predicted"/>
<keyword evidence="4" id="KW-1185">Reference proteome</keyword>
<feature type="region of interest" description="Disordered" evidence="1">
    <location>
        <begin position="1"/>
        <end position="46"/>
    </location>
</feature>
<keyword evidence="2" id="KW-1133">Transmembrane helix</keyword>
<dbReference type="EMBL" id="KV454011">
    <property type="protein sequence ID" value="ODV98371.1"/>
    <property type="molecule type" value="Genomic_DNA"/>
</dbReference>
<feature type="compositionally biased region" description="Basic and acidic residues" evidence="1">
    <location>
        <begin position="1"/>
        <end position="11"/>
    </location>
</feature>
<evidence type="ECO:0000313" key="3">
    <source>
        <dbReference type="EMBL" id="ODV98371.1"/>
    </source>
</evidence>
<evidence type="ECO:0000313" key="4">
    <source>
        <dbReference type="Proteomes" id="UP000094236"/>
    </source>
</evidence>
<gene>
    <name evidence="3" type="ORF">PACTADRAFT_48149</name>
</gene>
<sequence>MKGDEDLDRRANPPNWVQPKAPYNPYDITDVRPPGGYPSEFKAPGRESTFTEIPKDATEYSKLRHTMKNLQYTPRPPSELYPGKYKVLRRINPNARFNSGMKLASRVLIVGISIYGIMFYRWNDGFDNVFSECYRFQLRVKQYLTGNLTDQQIDDLVNPRSKPFFERKYSSVSDAPIDVENYESEYALQKPTAKQMMEAERIQAERELAALRQSEPVLVTADNFNYEEDKRKKWFGIF</sequence>
<protein>
    <submittedName>
        <fullName evidence="3">Uncharacterized protein</fullName>
    </submittedName>
</protein>
<keyword evidence="2" id="KW-0812">Transmembrane</keyword>
<organism evidence="3 4">
    <name type="scientific">Pachysolen tannophilus NRRL Y-2460</name>
    <dbReference type="NCBI Taxonomy" id="669874"/>
    <lineage>
        <taxon>Eukaryota</taxon>
        <taxon>Fungi</taxon>
        <taxon>Dikarya</taxon>
        <taxon>Ascomycota</taxon>
        <taxon>Saccharomycotina</taxon>
        <taxon>Pichiomycetes</taxon>
        <taxon>Pachysolenaceae</taxon>
        <taxon>Pachysolen</taxon>
    </lineage>
</organism>
<dbReference type="Proteomes" id="UP000094236">
    <property type="component" value="Unassembled WGS sequence"/>
</dbReference>
<dbReference type="OrthoDB" id="4083086at2759"/>